<gene>
    <name evidence="2" type="ORF">PGQ11_007140</name>
</gene>
<evidence type="ECO:0000313" key="2">
    <source>
        <dbReference type="EMBL" id="KAK8868562.1"/>
    </source>
</evidence>
<evidence type="ECO:0000259" key="1">
    <source>
        <dbReference type="PROSITE" id="PS50035"/>
    </source>
</evidence>
<dbReference type="Proteomes" id="UP001390339">
    <property type="component" value="Unassembled WGS sequence"/>
</dbReference>
<reference evidence="2 3" key="1">
    <citation type="journal article" date="2024" name="IMA Fungus">
        <title>Apiospora arundinis, a panoply of carbohydrate-active enzymes and secondary metabolites.</title>
        <authorList>
            <person name="Sorensen T."/>
            <person name="Petersen C."/>
            <person name="Muurmann A.T."/>
            <person name="Christiansen J.V."/>
            <person name="Brundto M.L."/>
            <person name="Overgaard C.K."/>
            <person name="Boysen A.T."/>
            <person name="Wollenberg R.D."/>
            <person name="Larsen T.O."/>
            <person name="Sorensen J.L."/>
            <person name="Nielsen K.L."/>
            <person name="Sondergaard T.E."/>
        </authorList>
    </citation>
    <scope>NUCLEOTIDE SEQUENCE [LARGE SCALE GENOMIC DNA]</scope>
    <source>
        <strain evidence="2 3">AAU 773</strain>
    </source>
</reference>
<dbReference type="PROSITE" id="PS50035">
    <property type="entry name" value="PLD"/>
    <property type="match status" value="2"/>
</dbReference>
<keyword evidence="3" id="KW-1185">Reference proteome</keyword>
<dbReference type="EMBL" id="JAPCWZ010000004">
    <property type="protein sequence ID" value="KAK8868562.1"/>
    <property type="molecule type" value="Genomic_DNA"/>
</dbReference>
<dbReference type="InterPro" id="IPR025202">
    <property type="entry name" value="PLD-like_dom"/>
</dbReference>
<dbReference type="InterPro" id="IPR001736">
    <property type="entry name" value="PLipase_D/transphosphatidylase"/>
</dbReference>
<dbReference type="PANTHER" id="PTHR21248">
    <property type="entry name" value="CARDIOLIPIN SYNTHASE"/>
    <property type="match status" value="1"/>
</dbReference>
<dbReference type="SUPFAM" id="SSF56024">
    <property type="entry name" value="Phospholipase D/nuclease"/>
    <property type="match status" value="2"/>
</dbReference>
<dbReference type="PANTHER" id="PTHR21248:SF22">
    <property type="entry name" value="PHOSPHOLIPASE D"/>
    <property type="match status" value="1"/>
</dbReference>
<evidence type="ECO:0000313" key="3">
    <source>
        <dbReference type="Proteomes" id="UP001390339"/>
    </source>
</evidence>
<proteinExistence type="predicted"/>
<feature type="domain" description="PLD phosphodiesterase" evidence="1">
    <location>
        <begin position="695"/>
        <end position="722"/>
    </location>
</feature>
<feature type="domain" description="PLD phosphodiesterase" evidence="1">
    <location>
        <begin position="294"/>
        <end position="321"/>
    </location>
</feature>
<protein>
    <submittedName>
        <fullName evidence="2">Iq calmodulin-binding motif protein</fullName>
    </submittedName>
</protein>
<organism evidence="2 3">
    <name type="scientific">Apiospora arundinis</name>
    <dbReference type="NCBI Taxonomy" id="335852"/>
    <lineage>
        <taxon>Eukaryota</taxon>
        <taxon>Fungi</taxon>
        <taxon>Dikarya</taxon>
        <taxon>Ascomycota</taxon>
        <taxon>Pezizomycotina</taxon>
        <taxon>Sordariomycetes</taxon>
        <taxon>Xylariomycetidae</taxon>
        <taxon>Amphisphaeriales</taxon>
        <taxon>Apiosporaceae</taxon>
        <taxon>Apiospora</taxon>
    </lineage>
</organism>
<dbReference type="Pfam" id="PF13091">
    <property type="entry name" value="PLDc_2"/>
    <property type="match status" value="1"/>
</dbReference>
<name>A0ABR2IUQ0_9PEZI</name>
<accession>A0ABR2IUQ0</accession>
<comment type="caution">
    <text evidence="2">The sequence shown here is derived from an EMBL/GenBank/DDBJ whole genome shotgun (WGS) entry which is preliminary data.</text>
</comment>
<dbReference type="Gene3D" id="3.30.870.10">
    <property type="entry name" value="Endonuclease Chain A"/>
    <property type="match status" value="2"/>
</dbReference>
<sequence>MTSSSPTENTGYQKLGSTLYQAFVEFPVSAATISRQQQNFGKNSANMRSNVKNNIDTPAANQENAGESTYVIDPALARMCQETESVSSRMADKPDLAPGNVWKELYSRSERSLRSSRDIRDIGKGYLTKDEVEKARQSGKWGPTEPSDLFLRLYHDALCTLNEDLGSGMVSPSLMGTSGVVPLTIISCIPDIVRHMSNLIVRADKEVFIATNYWQNGVAASYLTHALRELSRRCGERGTRAVVKVIYDRGSPKQLIQPHKVVPEKDYTGKAVGLPSQDEVPNIDLQAMNYHDPLLGTFHAKYMVVDRKVAVLQSNNIQDNDNLEMMVQVEGPVVDSLYDMALLSWHKVMEPPLPTHNTPAGAGLEGKESFTPSHDKIFTSQGTLINSKVVIHPERMAPRAAAYGIEADHILSSEEVGAGGTENALQTSNGNAPLPQNGVANGAVNGATNGANGATVNPETGNTAGLMPQTNPSGLPTGQTIDNPVQQTNNGTPPSNLPEHLADEPHWDVDLVSEIARVQASVAGGPNETHVEAVCRHLNHTINEGFKGSLAPECEPEEQMTPYVPQPAHAPFPIALVNRDPYGPPNHKSLANPQNAAWLSALRNATKNVFIQSPTLNAEPLVPAIVEACERGIDVYCYICLGYNDVGELLPMQGGHNEMISNQLYGALSDAGKEKLHWYWYVGKDQTQPVAADRKKRSCHIKLMIVDERVGIAGSGNQDTQSWFHSQEVNVMIDSPEVCKSWIDALRRNQNTHRYGAVGRHDGIWRDGDGAEVKGAMGVDPGRFSWAKGLVGAVKRVQGEGGF</sequence>
<dbReference type="CDD" id="cd00138">
    <property type="entry name" value="PLDc_SF"/>
    <property type="match status" value="2"/>
</dbReference>